<reference evidence="1" key="1">
    <citation type="submission" date="2022-03" db="EMBL/GenBank/DDBJ databases">
        <authorList>
            <person name="Martin C."/>
        </authorList>
    </citation>
    <scope>NUCLEOTIDE SEQUENCE</scope>
</reference>
<dbReference type="EMBL" id="CAIIXF020000003">
    <property type="protein sequence ID" value="CAH1779212.1"/>
    <property type="molecule type" value="Genomic_DNA"/>
</dbReference>
<keyword evidence="2" id="KW-1185">Reference proteome</keyword>
<gene>
    <name evidence="1" type="ORF">OFUS_LOCUS6040</name>
</gene>
<protein>
    <submittedName>
        <fullName evidence="1">Uncharacterized protein</fullName>
    </submittedName>
</protein>
<dbReference type="Proteomes" id="UP000749559">
    <property type="component" value="Unassembled WGS sequence"/>
</dbReference>
<comment type="caution">
    <text evidence="1">The sequence shown here is derived from an EMBL/GenBank/DDBJ whole genome shotgun (WGS) entry which is preliminary data.</text>
</comment>
<dbReference type="AlphaFoldDB" id="A0A8J1XTA1"/>
<evidence type="ECO:0000313" key="2">
    <source>
        <dbReference type="Proteomes" id="UP000749559"/>
    </source>
</evidence>
<organism evidence="1 2">
    <name type="scientific">Owenia fusiformis</name>
    <name type="common">Polychaete worm</name>
    <dbReference type="NCBI Taxonomy" id="6347"/>
    <lineage>
        <taxon>Eukaryota</taxon>
        <taxon>Metazoa</taxon>
        <taxon>Spiralia</taxon>
        <taxon>Lophotrochozoa</taxon>
        <taxon>Annelida</taxon>
        <taxon>Polychaeta</taxon>
        <taxon>Sedentaria</taxon>
        <taxon>Canalipalpata</taxon>
        <taxon>Sabellida</taxon>
        <taxon>Oweniida</taxon>
        <taxon>Oweniidae</taxon>
        <taxon>Owenia</taxon>
    </lineage>
</organism>
<accession>A0A8J1XTA1</accession>
<proteinExistence type="predicted"/>
<name>A0A8J1XTA1_OWEFU</name>
<sequence length="187" mass="21511">MFHETKRTIYIPLKGLVLRTNKILTIISKQNLQMMTHSVLVFIMLSGLLTPADCFKLYPLPDTQLTDAGYEEVAGTQGLTHQSLLRYLINKKEDEVSIRRKKKDKNCCVQNLASCTIEELQMCRALKTIQDCGFVSWGRPCRSVGFPMKKRGGDFNDGDFSDLYRFINARNEFEQRYSEARRANAML</sequence>
<evidence type="ECO:0000313" key="1">
    <source>
        <dbReference type="EMBL" id="CAH1779212.1"/>
    </source>
</evidence>